<evidence type="ECO:0000313" key="3">
    <source>
        <dbReference type="Proteomes" id="UP000604046"/>
    </source>
</evidence>
<evidence type="ECO:0000256" key="1">
    <source>
        <dbReference type="SAM" id="MobiDB-lite"/>
    </source>
</evidence>
<sequence length="362" mass="40225">MALLALACLASTDKEHPDFFPQVQGSPDLEATQLALLAAAAAQGSKEAMASLAANVLSKEESATSEELQMAAEHLEAFAAESLELLREKAKKALEESEEEEEDEDEEEDEEEVDQEQLDQCKATRMATASRGHVGGPLSQEVHVAWCYERCHKTDQSETWIQLETVVESFGLSLQRYKKSSGLLNWLEEAQGKVLLLADWREAKPLVEGLDRLEAQGRQDIEVRLCIVATSKAIHRRASQWAETIRQDGGMEIVVLDGFSCEGIEDFITQSVAKTQSSFNVQKKMGAPCPISYTQDVGPTSWQPPKEPKGGPGKYDFAAEITTPLCIRLSFSALIRTLQDPQKATKLEEMIRCTMWQQLYED</sequence>
<proteinExistence type="predicted"/>
<name>A0A812Q3G6_9DINO</name>
<dbReference type="AlphaFoldDB" id="A0A812Q3G6"/>
<feature type="region of interest" description="Disordered" evidence="1">
    <location>
        <begin position="90"/>
        <end position="118"/>
    </location>
</feature>
<dbReference type="Proteomes" id="UP000604046">
    <property type="component" value="Unassembled WGS sequence"/>
</dbReference>
<accession>A0A812Q3G6</accession>
<protein>
    <submittedName>
        <fullName evidence="2">MDH1B protein</fullName>
    </submittedName>
</protein>
<evidence type="ECO:0000313" key="2">
    <source>
        <dbReference type="EMBL" id="CAE7390451.1"/>
    </source>
</evidence>
<organism evidence="2 3">
    <name type="scientific">Symbiodinium natans</name>
    <dbReference type="NCBI Taxonomy" id="878477"/>
    <lineage>
        <taxon>Eukaryota</taxon>
        <taxon>Sar</taxon>
        <taxon>Alveolata</taxon>
        <taxon>Dinophyceae</taxon>
        <taxon>Suessiales</taxon>
        <taxon>Symbiodiniaceae</taxon>
        <taxon>Symbiodinium</taxon>
    </lineage>
</organism>
<reference evidence="2" key="1">
    <citation type="submission" date="2021-02" db="EMBL/GenBank/DDBJ databases">
        <authorList>
            <person name="Dougan E. K."/>
            <person name="Rhodes N."/>
            <person name="Thang M."/>
            <person name="Chan C."/>
        </authorList>
    </citation>
    <scope>NUCLEOTIDE SEQUENCE</scope>
</reference>
<keyword evidence="3" id="KW-1185">Reference proteome</keyword>
<feature type="compositionally biased region" description="Acidic residues" evidence="1">
    <location>
        <begin position="96"/>
        <end position="117"/>
    </location>
</feature>
<comment type="caution">
    <text evidence="2">The sequence shown here is derived from an EMBL/GenBank/DDBJ whole genome shotgun (WGS) entry which is preliminary data.</text>
</comment>
<gene>
    <name evidence="2" type="primary">MDH1B</name>
    <name evidence="2" type="ORF">SNAT2548_LOCUS21282</name>
</gene>
<dbReference type="EMBL" id="CAJNDS010002245">
    <property type="protein sequence ID" value="CAE7390451.1"/>
    <property type="molecule type" value="Genomic_DNA"/>
</dbReference>